<evidence type="ECO:0000256" key="5">
    <source>
        <dbReference type="ARBA" id="ARBA00022490"/>
    </source>
</evidence>
<evidence type="ECO:0000313" key="14">
    <source>
        <dbReference type="Proteomes" id="UP001347796"/>
    </source>
</evidence>
<dbReference type="InterPro" id="IPR004567">
    <property type="entry name" value="Type_II_PanK"/>
</dbReference>
<evidence type="ECO:0000256" key="8">
    <source>
        <dbReference type="ARBA" id="ARBA00022777"/>
    </source>
</evidence>
<dbReference type="GO" id="GO:0004594">
    <property type="term" value="F:pantothenate kinase activity"/>
    <property type="evidence" value="ECO:0007669"/>
    <property type="project" value="UniProtKB-EC"/>
</dbReference>
<dbReference type="Gene3D" id="3.30.420.40">
    <property type="match status" value="1"/>
</dbReference>
<feature type="compositionally biased region" description="Basic and acidic residues" evidence="12">
    <location>
        <begin position="491"/>
        <end position="505"/>
    </location>
</feature>
<dbReference type="AlphaFoldDB" id="A0AAN8PKB4"/>
<keyword evidence="8" id="KW-0418">Kinase</keyword>
<evidence type="ECO:0000256" key="6">
    <source>
        <dbReference type="ARBA" id="ARBA00022679"/>
    </source>
</evidence>
<keyword evidence="14" id="KW-1185">Reference proteome</keyword>
<accession>A0AAN8PKB4</accession>
<dbReference type="Pfam" id="PF03630">
    <property type="entry name" value="Fumble"/>
    <property type="match status" value="1"/>
</dbReference>
<dbReference type="SUPFAM" id="SSF53067">
    <property type="entry name" value="Actin-like ATPase domain"/>
    <property type="match status" value="2"/>
</dbReference>
<comment type="caution">
    <text evidence="13">The sequence shown here is derived from an EMBL/GenBank/DDBJ whole genome shotgun (WGS) entry which is preliminary data.</text>
</comment>
<evidence type="ECO:0000256" key="1">
    <source>
        <dbReference type="ARBA" id="ARBA00001206"/>
    </source>
</evidence>
<dbReference type="InterPro" id="IPR043129">
    <property type="entry name" value="ATPase_NBD"/>
</dbReference>
<keyword evidence="7" id="KW-0547">Nucleotide-binding</keyword>
<dbReference type="EMBL" id="JAZGQO010000009">
    <property type="protein sequence ID" value="KAK6178064.1"/>
    <property type="molecule type" value="Genomic_DNA"/>
</dbReference>
<dbReference type="NCBIfam" id="TIGR00555">
    <property type="entry name" value="panK_eukar"/>
    <property type="match status" value="1"/>
</dbReference>
<dbReference type="FunFam" id="3.30.420.40:FF:000025">
    <property type="entry name" value="pantothenate kinase 2, mitochondrial"/>
    <property type="match status" value="1"/>
</dbReference>
<evidence type="ECO:0000256" key="12">
    <source>
        <dbReference type="SAM" id="MobiDB-lite"/>
    </source>
</evidence>
<comment type="subcellular location">
    <subcellularLocation>
        <location evidence="2">Cytoplasm</location>
    </subcellularLocation>
</comment>
<dbReference type="EC" id="2.7.1.33" evidence="4"/>
<name>A0AAN8PKB4_PATCE</name>
<dbReference type="CDD" id="cd24122">
    <property type="entry name" value="ASKHA_NBD_PanK-II_Pank1-like"/>
    <property type="match status" value="1"/>
</dbReference>
<dbReference type="PANTHER" id="PTHR12280:SF30">
    <property type="entry name" value="FUMBLE"/>
    <property type="match status" value="1"/>
</dbReference>
<comment type="catalytic activity">
    <reaction evidence="1">
        <text>(R)-pantothenate + ATP = (R)-4'-phosphopantothenate + ADP + H(+)</text>
        <dbReference type="Rhea" id="RHEA:16373"/>
        <dbReference type="ChEBI" id="CHEBI:10986"/>
        <dbReference type="ChEBI" id="CHEBI:15378"/>
        <dbReference type="ChEBI" id="CHEBI:29032"/>
        <dbReference type="ChEBI" id="CHEBI:30616"/>
        <dbReference type="ChEBI" id="CHEBI:456216"/>
        <dbReference type="EC" id="2.7.1.33"/>
    </reaction>
</comment>
<feature type="region of interest" description="Disordered" evidence="12">
    <location>
        <begin position="397"/>
        <end position="505"/>
    </location>
</feature>
<reference evidence="13 14" key="1">
    <citation type="submission" date="2024-01" db="EMBL/GenBank/DDBJ databases">
        <title>The genome of the rayed Mediterranean limpet Patella caerulea (Linnaeus, 1758).</title>
        <authorList>
            <person name="Anh-Thu Weber A."/>
            <person name="Halstead-Nussloch G."/>
        </authorList>
    </citation>
    <scope>NUCLEOTIDE SEQUENCE [LARGE SCALE GENOMIC DNA]</scope>
    <source>
        <strain evidence="13">AATW-2023a</strain>
        <tissue evidence="13">Whole specimen</tissue>
    </source>
</reference>
<evidence type="ECO:0000256" key="3">
    <source>
        <dbReference type="ARBA" id="ARBA00005225"/>
    </source>
</evidence>
<evidence type="ECO:0000256" key="10">
    <source>
        <dbReference type="ARBA" id="ARBA00022993"/>
    </source>
</evidence>
<comment type="pathway">
    <text evidence="3">Cofactor biosynthesis; coenzyme A biosynthesis; CoA from (R)-pantothenate: step 1/5.</text>
</comment>
<evidence type="ECO:0000256" key="11">
    <source>
        <dbReference type="ARBA" id="ARBA00060870"/>
    </source>
</evidence>
<dbReference type="GO" id="GO:0005634">
    <property type="term" value="C:nucleus"/>
    <property type="evidence" value="ECO:0007669"/>
    <property type="project" value="TreeGrafter"/>
</dbReference>
<feature type="compositionally biased region" description="Basic and acidic residues" evidence="12">
    <location>
        <begin position="436"/>
        <end position="446"/>
    </location>
</feature>
<dbReference type="FunFam" id="3.30.420.510:FF:000014">
    <property type="entry name" value="Pantothenate kinase 3"/>
    <property type="match status" value="1"/>
</dbReference>
<keyword evidence="6" id="KW-0808">Transferase</keyword>
<protein>
    <recommendedName>
        <fullName evidence="4">pantothenate kinase</fullName>
        <ecNumber evidence="4">2.7.1.33</ecNumber>
    </recommendedName>
</protein>
<evidence type="ECO:0000313" key="13">
    <source>
        <dbReference type="EMBL" id="KAK6178064.1"/>
    </source>
</evidence>
<feature type="compositionally biased region" description="Polar residues" evidence="12">
    <location>
        <begin position="452"/>
        <end position="490"/>
    </location>
</feature>
<evidence type="ECO:0000256" key="4">
    <source>
        <dbReference type="ARBA" id="ARBA00012102"/>
    </source>
</evidence>
<evidence type="ECO:0000256" key="2">
    <source>
        <dbReference type="ARBA" id="ARBA00004496"/>
    </source>
</evidence>
<feature type="region of interest" description="Disordered" evidence="12">
    <location>
        <begin position="1"/>
        <end position="32"/>
    </location>
</feature>
<dbReference type="PANTHER" id="PTHR12280">
    <property type="entry name" value="PANTOTHENATE KINASE"/>
    <property type="match status" value="1"/>
</dbReference>
<organism evidence="13 14">
    <name type="scientific">Patella caerulea</name>
    <name type="common">Rayed Mediterranean limpet</name>
    <dbReference type="NCBI Taxonomy" id="87958"/>
    <lineage>
        <taxon>Eukaryota</taxon>
        <taxon>Metazoa</taxon>
        <taxon>Spiralia</taxon>
        <taxon>Lophotrochozoa</taxon>
        <taxon>Mollusca</taxon>
        <taxon>Gastropoda</taxon>
        <taxon>Patellogastropoda</taxon>
        <taxon>Patelloidea</taxon>
        <taxon>Patellidae</taxon>
        <taxon>Patella</taxon>
    </lineage>
</organism>
<sequence>MATSSENLQNGYHEDNSSNRSNTSPDPDDLPSMPWFGMDIGGTLTKLVYFEPTDISDIEEQEEVETLKTIRKYLTGNVAYGSTGIRDVHLEMVAQSIGGRQGTLHFIRFPTSNMMTFIEMAKAKNFSSLASAICATGGGAYKFEDDFKKYVDLDLHKYDELECLLKGIHYIDRYNSSSECYYWKYTDNIQLCEKVPFDFRDPYPYLVVNIGSGVSILAVRSPTDYRRVSGTSLGGGTFVGLCCLLTGCETFEEAIRLASEGDSTGVDKSVSDIYGGDYDKFNLKGSTVASSFGQMVTPEKCQTASRADLAKATLVTITNNIGSIARMCAVTEKIERVVFVGNFLRVNTISMKLLAYAMEYWSKGALKALFLEHEGYFGATGCLMEYLRLGHPHINDANNSNNHNSHNYNHTKTSEQGDNINNGELLHNSEQSLNGEHSKNGEHTYGGEHSPNAESSQNIHTSEPVKSNGIETGSNTITNGKNVSDVSTKGESSKVAEDHYHINGT</sequence>
<feature type="compositionally biased region" description="Polar residues" evidence="12">
    <location>
        <begin position="414"/>
        <end position="435"/>
    </location>
</feature>
<dbReference type="Proteomes" id="UP001347796">
    <property type="component" value="Unassembled WGS sequence"/>
</dbReference>
<proteinExistence type="inferred from homology"/>
<evidence type="ECO:0000256" key="9">
    <source>
        <dbReference type="ARBA" id="ARBA00022840"/>
    </source>
</evidence>
<feature type="compositionally biased region" description="Polar residues" evidence="12">
    <location>
        <begin position="1"/>
        <end position="10"/>
    </location>
</feature>
<dbReference type="Gene3D" id="3.30.420.510">
    <property type="match status" value="1"/>
</dbReference>
<dbReference type="GO" id="GO:0015937">
    <property type="term" value="P:coenzyme A biosynthetic process"/>
    <property type="evidence" value="ECO:0007669"/>
    <property type="project" value="UniProtKB-KW"/>
</dbReference>
<dbReference type="GO" id="GO:0005829">
    <property type="term" value="C:cytosol"/>
    <property type="evidence" value="ECO:0007669"/>
    <property type="project" value="TreeGrafter"/>
</dbReference>
<evidence type="ECO:0000256" key="7">
    <source>
        <dbReference type="ARBA" id="ARBA00022741"/>
    </source>
</evidence>
<comment type="similarity">
    <text evidence="11">Belongs to the type II pantothenate kinase family.</text>
</comment>
<dbReference type="GO" id="GO:0005524">
    <property type="term" value="F:ATP binding"/>
    <property type="evidence" value="ECO:0007669"/>
    <property type="project" value="UniProtKB-KW"/>
</dbReference>
<gene>
    <name evidence="13" type="ORF">SNE40_012900</name>
</gene>
<feature type="compositionally biased region" description="Low complexity" evidence="12">
    <location>
        <begin position="397"/>
        <end position="410"/>
    </location>
</feature>
<keyword evidence="9" id="KW-0067">ATP-binding</keyword>
<keyword evidence="5" id="KW-0963">Cytoplasm</keyword>
<keyword evidence="10" id="KW-0173">Coenzyme A biosynthesis</keyword>